<feature type="compositionally biased region" description="Basic and acidic residues" evidence="1">
    <location>
        <begin position="292"/>
        <end position="304"/>
    </location>
</feature>
<keyword evidence="4" id="KW-1185">Reference proteome</keyword>
<evidence type="ECO:0000256" key="1">
    <source>
        <dbReference type="SAM" id="MobiDB-lite"/>
    </source>
</evidence>
<reference evidence="3" key="1">
    <citation type="submission" date="2020-05" db="EMBL/GenBank/DDBJ databases">
        <title>Phylogenomic resolution of chytrid fungi.</title>
        <authorList>
            <person name="Stajich J.E."/>
            <person name="Amses K."/>
            <person name="Simmons R."/>
            <person name="Seto K."/>
            <person name="Myers J."/>
            <person name="Bonds A."/>
            <person name="Quandt C.A."/>
            <person name="Barry K."/>
            <person name="Liu P."/>
            <person name="Grigoriev I."/>
            <person name="Longcore J.E."/>
            <person name="James T.Y."/>
        </authorList>
    </citation>
    <scope>NUCLEOTIDE SEQUENCE</scope>
    <source>
        <strain evidence="3">JEL0318</strain>
    </source>
</reference>
<proteinExistence type="predicted"/>
<accession>A0AAD5S9M0</accession>
<keyword evidence="2" id="KW-0472">Membrane</keyword>
<sequence>MSNCVGLDANTPCGSGFAGLPVFSQDFPSSANFTAAATSQIGVPYNLADDLIAGTGCSQDAVRVAVQTGALRYQMAYFCSARVQRAVTRGCVLPTSRQGDHVLCPEQCDAATNSVRAIFANRALCPTVADGSAQARAREQVGDAFATFCSSVSRANQAAGNPCQAGVSSERCGYLERDTSAVCRRQNATDACCRGAISGLPANATVTTTAAATSASVTASPTGAASPTGTAASAETGSGNGTLPIIPVAIALGFGVLALVGLVIFFCIRRRKKNAMLREAGYKSEGGAGNKGSDEKRDLPRNDDIAPPNYAAPSPYQPMPPSPPNPFADPMGGGLAPIPEGSEKGS</sequence>
<feature type="region of interest" description="Disordered" evidence="1">
    <location>
        <begin position="282"/>
        <end position="346"/>
    </location>
</feature>
<evidence type="ECO:0000313" key="3">
    <source>
        <dbReference type="EMBL" id="KAJ3050074.1"/>
    </source>
</evidence>
<gene>
    <name evidence="3" type="ORF">HK097_008931</name>
</gene>
<dbReference type="Proteomes" id="UP001212841">
    <property type="component" value="Unassembled WGS sequence"/>
</dbReference>
<feature type="compositionally biased region" description="Pro residues" evidence="1">
    <location>
        <begin position="315"/>
        <end position="327"/>
    </location>
</feature>
<name>A0AAD5S9M0_9FUNG</name>
<feature type="non-terminal residue" evidence="3">
    <location>
        <position position="1"/>
    </location>
</feature>
<keyword evidence="2" id="KW-0812">Transmembrane</keyword>
<organism evidence="3 4">
    <name type="scientific">Rhizophlyctis rosea</name>
    <dbReference type="NCBI Taxonomy" id="64517"/>
    <lineage>
        <taxon>Eukaryota</taxon>
        <taxon>Fungi</taxon>
        <taxon>Fungi incertae sedis</taxon>
        <taxon>Chytridiomycota</taxon>
        <taxon>Chytridiomycota incertae sedis</taxon>
        <taxon>Chytridiomycetes</taxon>
        <taxon>Rhizophlyctidales</taxon>
        <taxon>Rhizophlyctidaceae</taxon>
        <taxon>Rhizophlyctis</taxon>
    </lineage>
</organism>
<feature type="region of interest" description="Disordered" evidence="1">
    <location>
        <begin position="215"/>
        <end position="236"/>
    </location>
</feature>
<evidence type="ECO:0000256" key="2">
    <source>
        <dbReference type="SAM" id="Phobius"/>
    </source>
</evidence>
<comment type="caution">
    <text evidence="3">The sequence shown here is derived from an EMBL/GenBank/DDBJ whole genome shotgun (WGS) entry which is preliminary data.</text>
</comment>
<dbReference type="AlphaFoldDB" id="A0AAD5S9M0"/>
<evidence type="ECO:0000313" key="4">
    <source>
        <dbReference type="Proteomes" id="UP001212841"/>
    </source>
</evidence>
<feature type="transmembrane region" description="Helical" evidence="2">
    <location>
        <begin position="245"/>
        <end position="268"/>
    </location>
</feature>
<protein>
    <submittedName>
        <fullName evidence="3">Uncharacterized protein</fullName>
    </submittedName>
</protein>
<keyword evidence="2" id="KW-1133">Transmembrane helix</keyword>
<dbReference type="CDD" id="cd12087">
    <property type="entry name" value="TM_EGFR-like"/>
    <property type="match status" value="1"/>
</dbReference>
<dbReference type="EMBL" id="JADGJD010000556">
    <property type="protein sequence ID" value="KAJ3050074.1"/>
    <property type="molecule type" value="Genomic_DNA"/>
</dbReference>